<dbReference type="AlphaFoldDB" id="A0A8J3LQA1"/>
<organism evidence="2 3">
    <name type="scientific">Catellatospora methionotrophica</name>
    <dbReference type="NCBI Taxonomy" id="121620"/>
    <lineage>
        <taxon>Bacteria</taxon>
        <taxon>Bacillati</taxon>
        <taxon>Actinomycetota</taxon>
        <taxon>Actinomycetes</taxon>
        <taxon>Micromonosporales</taxon>
        <taxon>Micromonosporaceae</taxon>
        <taxon>Catellatospora</taxon>
    </lineage>
</organism>
<evidence type="ECO:0000313" key="3">
    <source>
        <dbReference type="Proteomes" id="UP000660339"/>
    </source>
</evidence>
<feature type="compositionally biased region" description="Basic and acidic residues" evidence="1">
    <location>
        <begin position="1"/>
        <end position="20"/>
    </location>
</feature>
<dbReference type="Proteomes" id="UP000660339">
    <property type="component" value="Unassembled WGS sequence"/>
</dbReference>
<gene>
    <name evidence="2" type="ORF">Cme02nite_71520</name>
</gene>
<comment type="caution">
    <text evidence="2">The sequence shown here is derived from an EMBL/GenBank/DDBJ whole genome shotgun (WGS) entry which is preliminary data.</text>
</comment>
<feature type="compositionally biased region" description="Basic and acidic residues" evidence="1">
    <location>
        <begin position="39"/>
        <end position="48"/>
    </location>
</feature>
<sequence>MVKNNRPERDPRAAQHEDAQHVGGQQGHAAGGMNAHSMNHAEGEHEHAAPTATMPQKKDQAGSTPTSMKAKKGNQPKHNQPKR</sequence>
<keyword evidence="3" id="KW-1185">Reference proteome</keyword>
<evidence type="ECO:0000256" key="1">
    <source>
        <dbReference type="SAM" id="MobiDB-lite"/>
    </source>
</evidence>
<name>A0A8J3LQA1_9ACTN</name>
<protein>
    <submittedName>
        <fullName evidence="2">Uncharacterized protein</fullName>
    </submittedName>
</protein>
<accession>A0A8J3LQA1</accession>
<proteinExistence type="predicted"/>
<feature type="compositionally biased region" description="Basic residues" evidence="1">
    <location>
        <begin position="69"/>
        <end position="83"/>
    </location>
</feature>
<reference evidence="2" key="1">
    <citation type="submission" date="2021-01" db="EMBL/GenBank/DDBJ databases">
        <title>Whole genome shotgun sequence of Catellatospora methionotrophica NBRC 14553.</title>
        <authorList>
            <person name="Komaki H."/>
            <person name="Tamura T."/>
        </authorList>
    </citation>
    <scope>NUCLEOTIDE SEQUENCE</scope>
    <source>
        <strain evidence="2">NBRC 14553</strain>
    </source>
</reference>
<dbReference type="EMBL" id="BONJ01000044">
    <property type="protein sequence ID" value="GIG18820.1"/>
    <property type="molecule type" value="Genomic_DNA"/>
</dbReference>
<evidence type="ECO:0000313" key="2">
    <source>
        <dbReference type="EMBL" id="GIG18820.1"/>
    </source>
</evidence>
<feature type="region of interest" description="Disordered" evidence="1">
    <location>
        <begin position="1"/>
        <end position="83"/>
    </location>
</feature>